<comment type="similarity">
    <text evidence="5 6">Belongs to the anion channel-forming bestrophin (TC 1.A.46) family. Calcium-sensitive chloride channel subfamily.</text>
</comment>
<dbReference type="Proteomes" id="UP000887566">
    <property type="component" value="Unplaced"/>
</dbReference>
<dbReference type="AlphaFoldDB" id="A0A914W6V7"/>
<keyword evidence="2 6" id="KW-0812">Transmembrane</keyword>
<sequence length="561" mass="63602">MTVTYTLDVATSKFSSFTRLLLRWRGSLWKAVYPELSLWLILYFVLSAVYRFALNEDQKLVFENVTYFCYKYTDFIPLTFILGFFVSLVVQRWWDMFQNIGWVDNAALYIAAYIEGTDDTTRMIRRNIVRFMVLVQAMVFRDISVPIRRRFPTMETLQAAGFMSEVERKILTDLAVPSAKYSMPIQWAMALIVDARKNGRIANDYAVHDLFDRLREYRSNLGKLTCYDWVPVPLLYTQVVFLTVRAYFLTCIMGRQYVQDSHHSDLNSPIDLYIPFLTILQFVFYIGWMKVAEALVNPMGDDDDDFEVNWLLDRNLRVGLSVVDNVANRRPPLEKDVFWADANPTPLYSAQAVNTVINPYVGSATVMSVRRENDVVMMQRSKEEGSEGGDKEGTARPPIIVRGVSSVSQQQQRSPPGNFSAIRLRLSRLGSQVSGHLSRRMSGSSAAMENGQLPTSPLMNFDALSIAASSTNSIIRELVEMNDNGRDRAAFDYVPKAKSPTVGREGGASNSLAAPVPRSRRLSSDKQLTPTPARSDLFAVAEEDDDAFVAQQQNTIVKKQK</sequence>
<dbReference type="InterPro" id="IPR000615">
    <property type="entry name" value="Bestrophin"/>
</dbReference>
<feature type="transmembrane region" description="Helical" evidence="6">
    <location>
        <begin position="75"/>
        <end position="94"/>
    </location>
</feature>
<evidence type="ECO:0000256" key="3">
    <source>
        <dbReference type="ARBA" id="ARBA00022989"/>
    </source>
</evidence>
<keyword evidence="3 6" id="KW-1133">Transmembrane helix</keyword>
<feature type="transmembrane region" description="Helical" evidence="6">
    <location>
        <begin position="270"/>
        <end position="288"/>
    </location>
</feature>
<keyword evidence="6" id="KW-0813">Transport</keyword>
<accession>A0A914W6V7</accession>
<keyword evidence="6" id="KW-0407">Ion channel</keyword>
<keyword evidence="6" id="KW-0868">Chloride</keyword>
<dbReference type="PANTHER" id="PTHR10736:SF0">
    <property type="entry name" value="BESTROPHIN HOMOLOG"/>
    <property type="match status" value="1"/>
</dbReference>
<protein>
    <recommendedName>
        <fullName evidence="6">Bestrophin homolog</fullName>
    </recommendedName>
</protein>
<keyword evidence="6" id="KW-0406">Ion transport</keyword>
<evidence type="ECO:0000313" key="8">
    <source>
        <dbReference type="Proteomes" id="UP000887566"/>
    </source>
</evidence>
<evidence type="ECO:0000256" key="1">
    <source>
        <dbReference type="ARBA" id="ARBA00004370"/>
    </source>
</evidence>
<proteinExistence type="inferred from homology"/>
<dbReference type="GO" id="GO:0034707">
    <property type="term" value="C:chloride channel complex"/>
    <property type="evidence" value="ECO:0007669"/>
    <property type="project" value="UniProtKB-KW"/>
</dbReference>
<comment type="subcellular location">
    <subcellularLocation>
        <location evidence="6">Cell membrane</location>
        <topology evidence="6">Multi-pass membrane protein</topology>
    </subcellularLocation>
    <subcellularLocation>
        <location evidence="1">Membrane</location>
    </subcellularLocation>
</comment>
<keyword evidence="4 6" id="KW-0472">Membrane</keyword>
<feature type="region of interest" description="Disordered" evidence="7">
    <location>
        <begin position="497"/>
        <end position="534"/>
    </location>
</feature>
<dbReference type="WBParaSite" id="PSAMB.scaffold3144size19477.g20457.t1">
    <property type="protein sequence ID" value="PSAMB.scaffold3144size19477.g20457.t1"/>
    <property type="gene ID" value="PSAMB.scaffold3144size19477.g20457"/>
</dbReference>
<comment type="function">
    <text evidence="6">Forms chloride channels.</text>
</comment>
<dbReference type="InterPro" id="IPR021134">
    <property type="entry name" value="Bestrophin-like"/>
</dbReference>
<name>A0A914W6V7_9BILA</name>
<feature type="transmembrane region" description="Helical" evidence="6">
    <location>
        <begin position="36"/>
        <end position="54"/>
    </location>
</feature>
<keyword evidence="6" id="KW-0869">Chloride channel</keyword>
<keyword evidence="8" id="KW-1185">Reference proteome</keyword>
<dbReference type="Pfam" id="PF01062">
    <property type="entry name" value="Bestrophin"/>
    <property type="match status" value="1"/>
</dbReference>
<reference evidence="9" key="1">
    <citation type="submission" date="2022-11" db="UniProtKB">
        <authorList>
            <consortium name="WormBaseParasite"/>
        </authorList>
    </citation>
    <scope>IDENTIFICATION</scope>
</reference>
<organism evidence="8 9">
    <name type="scientific">Plectus sambesii</name>
    <dbReference type="NCBI Taxonomy" id="2011161"/>
    <lineage>
        <taxon>Eukaryota</taxon>
        <taxon>Metazoa</taxon>
        <taxon>Ecdysozoa</taxon>
        <taxon>Nematoda</taxon>
        <taxon>Chromadorea</taxon>
        <taxon>Plectida</taxon>
        <taxon>Plectina</taxon>
        <taxon>Plectoidea</taxon>
        <taxon>Plectidae</taxon>
        <taxon>Plectus</taxon>
    </lineage>
</organism>
<dbReference type="PANTHER" id="PTHR10736">
    <property type="entry name" value="BESTROPHIN"/>
    <property type="match status" value="1"/>
</dbReference>
<dbReference type="GO" id="GO:0005254">
    <property type="term" value="F:chloride channel activity"/>
    <property type="evidence" value="ECO:0007669"/>
    <property type="project" value="UniProtKB-KW"/>
</dbReference>
<evidence type="ECO:0000313" key="9">
    <source>
        <dbReference type="WBParaSite" id="PSAMB.scaffold3144size19477.g20457.t1"/>
    </source>
</evidence>
<feature type="transmembrane region" description="Helical" evidence="6">
    <location>
        <begin position="235"/>
        <end position="258"/>
    </location>
</feature>
<dbReference type="GO" id="GO:0005886">
    <property type="term" value="C:plasma membrane"/>
    <property type="evidence" value="ECO:0007669"/>
    <property type="project" value="UniProtKB-SubCell"/>
</dbReference>
<evidence type="ECO:0000256" key="6">
    <source>
        <dbReference type="RuleBase" id="RU363126"/>
    </source>
</evidence>
<evidence type="ECO:0000256" key="4">
    <source>
        <dbReference type="ARBA" id="ARBA00023136"/>
    </source>
</evidence>
<keyword evidence="6" id="KW-1003">Cell membrane</keyword>
<evidence type="ECO:0000256" key="5">
    <source>
        <dbReference type="ARBA" id="ARBA00034769"/>
    </source>
</evidence>
<evidence type="ECO:0000256" key="7">
    <source>
        <dbReference type="SAM" id="MobiDB-lite"/>
    </source>
</evidence>
<evidence type="ECO:0000256" key="2">
    <source>
        <dbReference type="ARBA" id="ARBA00022692"/>
    </source>
</evidence>